<evidence type="ECO:0000256" key="3">
    <source>
        <dbReference type="ARBA" id="ARBA00023125"/>
    </source>
</evidence>
<dbReference type="PRINTS" id="PR00400">
    <property type="entry name" value="TETREPRESSOR"/>
</dbReference>
<dbReference type="GO" id="GO:0003677">
    <property type="term" value="F:DNA binding"/>
    <property type="evidence" value="ECO:0007669"/>
    <property type="project" value="UniProtKB-UniRule"/>
</dbReference>
<name>A0A420F1V2_9ACTN</name>
<sequence>MPRPRPSAIWLREEPVRKPRLSRERITRAAVELLDVEGVEGLSMRRLAARLDAGTMSLYQYVGSREDVLDLATDEAVAEIAIDDVEGLPWRAAVGQQMGRGRQVMLRHPWLPTLMSTRPLLGPHALARSELVYALLRGAGLDGARLTAAVGALTYYVQGYAAMENTWRGLRHEPAAEADLRRRAQEHLDRAAERHPTLARHADLGNDDFDASFQLGLDVLLDGIEAQLGPRS</sequence>
<keyword evidence="3 5" id="KW-0238">DNA-binding</keyword>
<dbReference type="GO" id="GO:0046677">
    <property type="term" value="P:response to antibiotic"/>
    <property type="evidence" value="ECO:0007669"/>
    <property type="project" value="InterPro"/>
</dbReference>
<evidence type="ECO:0000259" key="6">
    <source>
        <dbReference type="PROSITE" id="PS50977"/>
    </source>
</evidence>
<dbReference type="SUPFAM" id="SSF48498">
    <property type="entry name" value="Tetracyclin repressor-like, C-terminal domain"/>
    <property type="match status" value="1"/>
</dbReference>
<dbReference type="InterPro" id="IPR003012">
    <property type="entry name" value="Tet_transcr_reg_TetR"/>
</dbReference>
<dbReference type="Pfam" id="PF02909">
    <property type="entry name" value="TetR_C_1"/>
    <property type="match status" value="1"/>
</dbReference>
<dbReference type="PROSITE" id="PS50977">
    <property type="entry name" value="HTH_TETR_2"/>
    <property type="match status" value="1"/>
</dbReference>
<dbReference type="Proteomes" id="UP000285744">
    <property type="component" value="Unassembled WGS sequence"/>
</dbReference>
<evidence type="ECO:0000313" key="8">
    <source>
        <dbReference type="Proteomes" id="UP000285744"/>
    </source>
</evidence>
<dbReference type="GO" id="GO:0045892">
    <property type="term" value="P:negative regulation of DNA-templated transcription"/>
    <property type="evidence" value="ECO:0007669"/>
    <property type="project" value="InterPro"/>
</dbReference>
<gene>
    <name evidence="7" type="ORF">D7I43_15960</name>
</gene>
<dbReference type="InterPro" id="IPR004111">
    <property type="entry name" value="Repressor_TetR_C"/>
</dbReference>
<dbReference type="Pfam" id="PF00440">
    <property type="entry name" value="TetR_N"/>
    <property type="match status" value="1"/>
</dbReference>
<proteinExistence type="predicted"/>
<comment type="caution">
    <text evidence="7">The sequence shown here is derived from an EMBL/GenBank/DDBJ whole genome shotgun (WGS) entry which is preliminary data.</text>
</comment>
<dbReference type="OrthoDB" id="3214072at2"/>
<dbReference type="InterPro" id="IPR009057">
    <property type="entry name" value="Homeodomain-like_sf"/>
</dbReference>
<evidence type="ECO:0000256" key="2">
    <source>
        <dbReference type="ARBA" id="ARBA00023015"/>
    </source>
</evidence>
<keyword evidence="2" id="KW-0805">Transcription regulation</keyword>
<dbReference type="InterPro" id="IPR036271">
    <property type="entry name" value="Tet_transcr_reg_TetR-rel_C_sf"/>
</dbReference>
<keyword evidence="4" id="KW-0804">Transcription</keyword>
<dbReference type="Gene3D" id="1.10.357.10">
    <property type="entry name" value="Tetracycline Repressor, domain 2"/>
    <property type="match status" value="1"/>
</dbReference>
<dbReference type="Gene3D" id="1.10.10.60">
    <property type="entry name" value="Homeodomain-like"/>
    <property type="match status" value="1"/>
</dbReference>
<feature type="DNA-binding region" description="H-T-H motif" evidence="5">
    <location>
        <begin position="43"/>
        <end position="62"/>
    </location>
</feature>
<evidence type="ECO:0000313" key="7">
    <source>
        <dbReference type="EMBL" id="RKF26487.1"/>
    </source>
</evidence>
<evidence type="ECO:0000256" key="1">
    <source>
        <dbReference type="ARBA" id="ARBA00022491"/>
    </source>
</evidence>
<dbReference type="EMBL" id="RAQQ01000010">
    <property type="protein sequence ID" value="RKF26487.1"/>
    <property type="molecule type" value="Genomic_DNA"/>
</dbReference>
<organism evidence="7 8">
    <name type="scientific">Micromonospora globbae</name>
    <dbReference type="NCBI Taxonomy" id="1894969"/>
    <lineage>
        <taxon>Bacteria</taxon>
        <taxon>Bacillati</taxon>
        <taxon>Actinomycetota</taxon>
        <taxon>Actinomycetes</taxon>
        <taxon>Micromonosporales</taxon>
        <taxon>Micromonosporaceae</taxon>
        <taxon>Micromonospora</taxon>
    </lineage>
</organism>
<evidence type="ECO:0000256" key="4">
    <source>
        <dbReference type="ARBA" id="ARBA00023163"/>
    </source>
</evidence>
<dbReference type="InterPro" id="IPR001647">
    <property type="entry name" value="HTH_TetR"/>
</dbReference>
<protein>
    <submittedName>
        <fullName evidence="7">TetR/AcrR family transcriptional regulator</fullName>
    </submittedName>
</protein>
<feature type="domain" description="HTH tetR-type" evidence="6">
    <location>
        <begin position="20"/>
        <end position="80"/>
    </location>
</feature>
<dbReference type="SUPFAM" id="SSF46689">
    <property type="entry name" value="Homeodomain-like"/>
    <property type="match status" value="1"/>
</dbReference>
<evidence type="ECO:0000256" key="5">
    <source>
        <dbReference type="PROSITE-ProRule" id="PRU00335"/>
    </source>
</evidence>
<accession>A0A420F1V2</accession>
<dbReference type="AlphaFoldDB" id="A0A420F1V2"/>
<reference evidence="7 8" key="1">
    <citation type="journal article" date="2018" name="Int. J. Syst. Evol. Microbiol.">
        <title>Micromonospora globbae sp. nov., an endophytic actinomycete isolated from roots of Globba winitii C. H. Wright.</title>
        <authorList>
            <person name="Kuncharoen N."/>
            <person name="Pittayakhajonwut P."/>
            <person name="Tanasupawat S."/>
        </authorList>
    </citation>
    <scope>NUCLEOTIDE SEQUENCE [LARGE SCALE GENOMIC DNA]</scope>
    <source>
        <strain evidence="7 8">WPS1-2</strain>
    </source>
</reference>
<dbReference type="RefSeq" id="WP_120329284.1">
    <property type="nucleotide sequence ID" value="NZ_RAQQ01000010.1"/>
</dbReference>
<keyword evidence="1" id="KW-0678">Repressor</keyword>